<dbReference type="PANTHER" id="PTHR46704:SF9">
    <property type="entry name" value="BHLH DOMAIN-CONTAINING PROTEIN"/>
    <property type="match status" value="1"/>
</dbReference>
<dbReference type="OrthoDB" id="8060926at2759"/>
<protein>
    <submittedName>
        <fullName evidence="1">Uncharacterized protein</fullName>
    </submittedName>
</protein>
<keyword evidence="2" id="KW-1185">Reference proteome</keyword>
<gene>
    <name evidence="1" type="ORF">GWK47_024277</name>
</gene>
<comment type="caution">
    <text evidence="1">The sequence shown here is derived from an EMBL/GenBank/DDBJ whole genome shotgun (WGS) entry which is preliminary data.</text>
</comment>
<evidence type="ECO:0000313" key="2">
    <source>
        <dbReference type="Proteomes" id="UP000770661"/>
    </source>
</evidence>
<proteinExistence type="predicted"/>
<evidence type="ECO:0000313" key="1">
    <source>
        <dbReference type="EMBL" id="KAG0706845.1"/>
    </source>
</evidence>
<sequence>MPRIRRDEADVQSLVQLMETSWLNPFNAEQGDLVSLSTATTAPPEVAKDLLGAYRIGEDAYQAFKEERLETDTPTIQFHDTMTKTKLRTFTNIRMKPRSQGHAKEAILKADRNLFGQMILVAENRKLKMSDVLAHPLGPLPWALASGDGSLRKTNKAALARELERNVSPAEVIPEPSATLIDGMSLVQKLKGNDNTFSQLAGTALSHVVHEGAKSSRIDVVFDVYKETSIKDAERANRRCRHRDPFQEHSTWAQHPAVEKVTR</sequence>
<accession>A0A8J4XMC6</accession>
<reference evidence="1" key="1">
    <citation type="submission" date="2020-07" db="EMBL/GenBank/DDBJ databases">
        <title>The High-quality genome of the commercially important snow crab, Chionoecetes opilio.</title>
        <authorList>
            <person name="Jeong J.-H."/>
            <person name="Ryu S."/>
        </authorList>
    </citation>
    <scope>NUCLEOTIDE SEQUENCE</scope>
    <source>
        <strain evidence="1">MADBK_172401_WGS</strain>
        <tissue evidence="1">Digestive gland</tissue>
    </source>
</reference>
<dbReference type="EMBL" id="JACEEZ010024901">
    <property type="protein sequence ID" value="KAG0706845.1"/>
    <property type="molecule type" value="Genomic_DNA"/>
</dbReference>
<name>A0A8J4XMC6_CHIOP</name>
<dbReference type="AlphaFoldDB" id="A0A8J4XMC6"/>
<organism evidence="1 2">
    <name type="scientific">Chionoecetes opilio</name>
    <name type="common">Atlantic snow crab</name>
    <name type="synonym">Cancer opilio</name>
    <dbReference type="NCBI Taxonomy" id="41210"/>
    <lineage>
        <taxon>Eukaryota</taxon>
        <taxon>Metazoa</taxon>
        <taxon>Ecdysozoa</taxon>
        <taxon>Arthropoda</taxon>
        <taxon>Crustacea</taxon>
        <taxon>Multicrustacea</taxon>
        <taxon>Malacostraca</taxon>
        <taxon>Eumalacostraca</taxon>
        <taxon>Eucarida</taxon>
        <taxon>Decapoda</taxon>
        <taxon>Pleocyemata</taxon>
        <taxon>Brachyura</taxon>
        <taxon>Eubrachyura</taxon>
        <taxon>Majoidea</taxon>
        <taxon>Majidae</taxon>
        <taxon>Chionoecetes</taxon>
    </lineage>
</organism>
<dbReference type="PANTHER" id="PTHR46704">
    <property type="entry name" value="CXC DOMAIN-CONTAINING PROTEIN-RELATED"/>
    <property type="match status" value="1"/>
</dbReference>
<dbReference type="Proteomes" id="UP000770661">
    <property type="component" value="Unassembled WGS sequence"/>
</dbReference>